<keyword evidence="5" id="KW-1185">Reference proteome</keyword>
<feature type="domain" description="Transcobalamin-like C-terminal" evidence="3">
    <location>
        <begin position="72"/>
        <end position="138"/>
    </location>
</feature>
<dbReference type="Pfam" id="PF14478">
    <property type="entry name" value="DUF4430"/>
    <property type="match status" value="1"/>
</dbReference>
<dbReference type="AlphaFoldDB" id="A0A430AC66"/>
<comment type="caution">
    <text evidence="4">The sequence shown here is derived from an EMBL/GenBank/DDBJ whole genome shotgun (WGS) entry which is preliminary data.</text>
</comment>
<proteinExistence type="predicted"/>
<organism evidence="4 5">
    <name type="scientific">Vagococcus fessus</name>
    <dbReference type="NCBI Taxonomy" id="120370"/>
    <lineage>
        <taxon>Bacteria</taxon>
        <taxon>Bacillati</taxon>
        <taxon>Bacillota</taxon>
        <taxon>Bacilli</taxon>
        <taxon>Lactobacillales</taxon>
        <taxon>Enterococcaceae</taxon>
        <taxon>Vagococcus</taxon>
    </lineage>
</organism>
<feature type="chain" id="PRO_5038537563" description="Transcobalamin-like C-terminal domain-containing protein" evidence="2">
    <location>
        <begin position="24"/>
        <end position="142"/>
    </location>
</feature>
<evidence type="ECO:0000313" key="4">
    <source>
        <dbReference type="EMBL" id="RSU04812.1"/>
    </source>
</evidence>
<name>A0A430AC66_9ENTE</name>
<dbReference type="RefSeq" id="WP_126830446.1">
    <property type="nucleotide sequence ID" value="NZ_CBCRYB010000002.1"/>
</dbReference>
<evidence type="ECO:0000256" key="2">
    <source>
        <dbReference type="SAM" id="SignalP"/>
    </source>
</evidence>
<protein>
    <recommendedName>
        <fullName evidence="3">Transcobalamin-like C-terminal domain-containing protein</fullName>
    </recommendedName>
</protein>
<feature type="region of interest" description="Disordered" evidence="1">
    <location>
        <begin position="23"/>
        <end position="43"/>
    </location>
</feature>
<accession>A0A430AC66</accession>
<dbReference type="PROSITE" id="PS51257">
    <property type="entry name" value="PROKAR_LIPOPROTEIN"/>
    <property type="match status" value="1"/>
</dbReference>
<reference evidence="4 5" key="1">
    <citation type="submission" date="2017-05" db="EMBL/GenBank/DDBJ databases">
        <title>Vagococcus spp. assemblies.</title>
        <authorList>
            <person name="Gulvik C.A."/>
        </authorList>
    </citation>
    <scope>NUCLEOTIDE SEQUENCE [LARGE SCALE GENOMIC DNA]</scope>
    <source>
        <strain evidence="4 5">CCUG 41755</strain>
    </source>
</reference>
<sequence length="142" mass="15670">MKTMKKIMAVMVLGLVLAGCSNTDDSGKKTEDTKAKTEQTTKAKDNNEETVTIKLLVDDKEKANKKVSFEEGQTLGEVMNENFEVADDNGMISSIDGNEQNVDENKYWLFDVNGEAATVSAGDLELKAGDEVVWKLNKLEMK</sequence>
<dbReference type="OrthoDB" id="2870483at2"/>
<evidence type="ECO:0000313" key="5">
    <source>
        <dbReference type="Proteomes" id="UP000287101"/>
    </source>
</evidence>
<evidence type="ECO:0000256" key="1">
    <source>
        <dbReference type="SAM" id="MobiDB-lite"/>
    </source>
</evidence>
<feature type="compositionally biased region" description="Basic and acidic residues" evidence="1">
    <location>
        <begin position="25"/>
        <end position="43"/>
    </location>
</feature>
<dbReference type="Gene3D" id="2.170.130.30">
    <property type="match status" value="1"/>
</dbReference>
<evidence type="ECO:0000259" key="3">
    <source>
        <dbReference type="Pfam" id="PF14478"/>
    </source>
</evidence>
<keyword evidence="2" id="KW-0732">Signal</keyword>
<dbReference type="EMBL" id="NGJY01000001">
    <property type="protein sequence ID" value="RSU04812.1"/>
    <property type="molecule type" value="Genomic_DNA"/>
</dbReference>
<feature type="signal peptide" evidence="2">
    <location>
        <begin position="1"/>
        <end position="23"/>
    </location>
</feature>
<dbReference type="Proteomes" id="UP000287101">
    <property type="component" value="Unassembled WGS sequence"/>
</dbReference>
<gene>
    <name evidence="4" type="ORF">CBF31_01990</name>
</gene>
<dbReference type="InterPro" id="IPR027954">
    <property type="entry name" value="Transcobalamin-like_C"/>
</dbReference>